<dbReference type="Proteomes" id="UP000037510">
    <property type="component" value="Unassembled WGS sequence"/>
</dbReference>
<keyword evidence="6" id="KW-0762">Sugar transport</keyword>
<organism evidence="6 7">
    <name type="scientific">Operophtera brumata</name>
    <name type="common">Winter moth</name>
    <name type="synonym">Phalaena brumata</name>
    <dbReference type="NCBI Taxonomy" id="104452"/>
    <lineage>
        <taxon>Eukaryota</taxon>
        <taxon>Metazoa</taxon>
        <taxon>Ecdysozoa</taxon>
        <taxon>Arthropoda</taxon>
        <taxon>Hexapoda</taxon>
        <taxon>Insecta</taxon>
        <taxon>Pterygota</taxon>
        <taxon>Neoptera</taxon>
        <taxon>Endopterygota</taxon>
        <taxon>Lepidoptera</taxon>
        <taxon>Glossata</taxon>
        <taxon>Ditrysia</taxon>
        <taxon>Geometroidea</taxon>
        <taxon>Geometridae</taxon>
        <taxon>Larentiinae</taxon>
        <taxon>Operophtera</taxon>
    </lineage>
</organism>
<keyword evidence="6" id="KW-0813">Transport</keyword>
<sequence>MVTAPIGRRRAMQLVNLPFFVAWLMFHFSTNTGHLYGALSMSIILGVFTQFLFGLFLYWRVVALVNIVFTVGAIITGPCLWDGLARAHLCGFLSATSSMSIILGVLTQFLFGLFLYWRVVALVNIVFTSLQWLRGWTTPEAVERELKEIQVLFKNEKVKTEDSEDSFADEVALYFKKSFLIPYFLVCFSFFVGHFSGMTTLQMLEAPIDKYYATLILGIIQIVGTGVCVLLVHFTGKRPLTLISTAGGAICCLLYGIPEVNTVNTTMNVDFVTGGMQTVIVFSAKTRSGGAGLASAVGYIFGFLTNKMYISMVD</sequence>
<dbReference type="SUPFAM" id="SSF103473">
    <property type="entry name" value="MFS general substrate transporter"/>
    <property type="match status" value="1"/>
</dbReference>
<evidence type="ECO:0000313" key="6">
    <source>
        <dbReference type="EMBL" id="KOB69298.1"/>
    </source>
</evidence>
<name>A0A0L7L1C2_OPEBR</name>
<dbReference type="GO" id="GO:0016020">
    <property type="term" value="C:membrane"/>
    <property type="evidence" value="ECO:0007669"/>
    <property type="project" value="UniProtKB-SubCell"/>
</dbReference>
<dbReference type="GO" id="GO:0022857">
    <property type="term" value="F:transmembrane transporter activity"/>
    <property type="evidence" value="ECO:0007669"/>
    <property type="project" value="InterPro"/>
</dbReference>
<reference evidence="6 7" key="1">
    <citation type="journal article" date="2015" name="Genome Biol. Evol.">
        <title>The genome of winter moth (Operophtera brumata) provides a genomic perspective on sexual dimorphism and phenology.</title>
        <authorList>
            <person name="Derks M.F."/>
            <person name="Smit S."/>
            <person name="Salis L."/>
            <person name="Schijlen E."/>
            <person name="Bossers A."/>
            <person name="Mateman C."/>
            <person name="Pijl A.S."/>
            <person name="de Ridder D."/>
            <person name="Groenen M.A."/>
            <person name="Visser M.E."/>
            <person name="Megens H.J."/>
        </authorList>
    </citation>
    <scope>NUCLEOTIDE SEQUENCE [LARGE SCALE GENOMIC DNA]</scope>
    <source>
        <strain evidence="6">WM2013NL</strain>
        <tissue evidence="6">Head and thorax</tissue>
    </source>
</reference>
<gene>
    <name evidence="6" type="ORF">OBRU01_17045</name>
</gene>
<keyword evidence="2 5" id="KW-0812">Transmembrane</keyword>
<feature type="transmembrane region" description="Helical" evidence="5">
    <location>
        <begin position="180"/>
        <end position="199"/>
    </location>
</feature>
<feature type="transmembrane region" description="Helical" evidence="5">
    <location>
        <begin position="211"/>
        <end position="232"/>
    </location>
</feature>
<feature type="transmembrane region" description="Helical" evidence="5">
    <location>
        <begin position="291"/>
        <end position="310"/>
    </location>
</feature>
<dbReference type="EMBL" id="JTDY01003589">
    <property type="protein sequence ID" value="KOB69298.1"/>
    <property type="molecule type" value="Genomic_DNA"/>
</dbReference>
<dbReference type="PANTHER" id="PTHR48021">
    <property type="match status" value="1"/>
</dbReference>
<feature type="transmembrane region" description="Helical" evidence="5">
    <location>
        <begin position="239"/>
        <end position="257"/>
    </location>
</feature>
<dbReference type="Pfam" id="PF00083">
    <property type="entry name" value="Sugar_tr"/>
    <property type="match status" value="1"/>
</dbReference>
<accession>A0A0L7L1C2</accession>
<dbReference type="AlphaFoldDB" id="A0A0L7L1C2"/>
<keyword evidence="3 5" id="KW-1133">Transmembrane helix</keyword>
<dbReference type="InterPro" id="IPR050549">
    <property type="entry name" value="MFS_Trehalose_Transporter"/>
</dbReference>
<evidence type="ECO:0000256" key="2">
    <source>
        <dbReference type="ARBA" id="ARBA00022692"/>
    </source>
</evidence>
<evidence type="ECO:0000256" key="1">
    <source>
        <dbReference type="ARBA" id="ARBA00004370"/>
    </source>
</evidence>
<evidence type="ECO:0000313" key="7">
    <source>
        <dbReference type="Proteomes" id="UP000037510"/>
    </source>
</evidence>
<feature type="transmembrane region" description="Helical" evidence="5">
    <location>
        <begin position="35"/>
        <end position="56"/>
    </location>
</feature>
<evidence type="ECO:0000256" key="5">
    <source>
        <dbReference type="SAM" id="Phobius"/>
    </source>
</evidence>
<keyword evidence="7" id="KW-1185">Reference proteome</keyword>
<feature type="non-terminal residue" evidence="6">
    <location>
        <position position="314"/>
    </location>
</feature>
<dbReference type="Gene3D" id="1.20.1250.20">
    <property type="entry name" value="MFS general substrate transporter like domains"/>
    <property type="match status" value="1"/>
</dbReference>
<dbReference type="InterPro" id="IPR036259">
    <property type="entry name" value="MFS_trans_sf"/>
</dbReference>
<feature type="transmembrane region" description="Helical" evidence="5">
    <location>
        <begin position="12"/>
        <end position="29"/>
    </location>
</feature>
<comment type="caution">
    <text evidence="6">The sequence shown here is derived from an EMBL/GenBank/DDBJ whole genome shotgun (WGS) entry which is preliminary data.</text>
</comment>
<keyword evidence="4 5" id="KW-0472">Membrane</keyword>
<dbReference type="InterPro" id="IPR005828">
    <property type="entry name" value="MFS_sugar_transport-like"/>
</dbReference>
<evidence type="ECO:0000256" key="3">
    <source>
        <dbReference type="ARBA" id="ARBA00022989"/>
    </source>
</evidence>
<dbReference type="STRING" id="104452.A0A0L7L1C2"/>
<evidence type="ECO:0000256" key="4">
    <source>
        <dbReference type="ARBA" id="ARBA00023136"/>
    </source>
</evidence>
<feature type="transmembrane region" description="Helical" evidence="5">
    <location>
        <begin position="63"/>
        <end position="81"/>
    </location>
</feature>
<protein>
    <submittedName>
        <fullName evidence="6">Putative sugar transporter</fullName>
    </submittedName>
</protein>
<feature type="transmembrane region" description="Helical" evidence="5">
    <location>
        <begin position="101"/>
        <end position="127"/>
    </location>
</feature>
<proteinExistence type="predicted"/>
<comment type="subcellular location">
    <subcellularLocation>
        <location evidence="1">Membrane</location>
    </subcellularLocation>
</comment>
<dbReference type="PANTHER" id="PTHR48021:SF39">
    <property type="entry name" value="MAJOR FACILITATOR SUPERFAMILY (MFS) PROFILE DOMAIN-CONTAINING PROTEIN"/>
    <property type="match status" value="1"/>
</dbReference>